<keyword evidence="3" id="KW-0808">Transferase</keyword>
<feature type="compositionally biased region" description="Basic and acidic residues" evidence="1">
    <location>
        <begin position="572"/>
        <end position="595"/>
    </location>
</feature>
<dbReference type="Gene3D" id="3.40.50.12230">
    <property type="match status" value="1"/>
</dbReference>
<dbReference type="Gene3D" id="3.90.226.10">
    <property type="entry name" value="2-enoyl-CoA Hydratase, Chain A, domain 1"/>
    <property type="match status" value="1"/>
</dbReference>
<dbReference type="CDD" id="cd08650">
    <property type="entry name" value="FMT_core_HypX_N"/>
    <property type="match status" value="1"/>
</dbReference>
<dbReference type="InterPro" id="IPR011034">
    <property type="entry name" value="Formyl_transferase-like_C_sf"/>
</dbReference>
<dbReference type="Proteomes" id="UP000007437">
    <property type="component" value="Plasmid pBRH01"/>
</dbReference>
<dbReference type="EC" id="2.7.3.-" evidence="3"/>
<dbReference type="CDD" id="cd06558">
    <property type="entry name" value="crotonase-like"/>
    <property type="match status" value="1"/>
</dbReference>
<gene>
    <name evidence="3" type="ordered locus">RBRH_03516</name>
</gene>
<dbReference type="KEGG" id="brh:RBRH_03516"/>
<dbReference type="HOGENOM" id="CLU_008537_1_0_4"/>
<proteinExistence type="predicted"/>
<protein>
    <submittedName>
        <fullName evidence="3">Probable sensor protein hoxX</fullName>
        <ecNumber evidence="3">2.7.3.-</ecNumber>
    </submittedName>
</protein>
<dbReference type="Pfam" id="PF00378">
    <property type="entry name" value="ECH_1"/>
    <property type="match status" value="1"/>
</dbReference>
<dbReference type="SUPFAM" id="SSF50486">
    <property type="entry name" value="FMT C-terminal domain-like"/>
    <property type="match status" value="1"/>
</dbReference>
<dbReference type="PANTHER" id="PTHR43388:SF1">
    <property type="entry name" value="HYDROGENASE MATURATION FACTOR HOXX"/>
    <property type="match status" value="1"/>
</dbReference>
<dbReference type="GO" id="GO:0003677">
    <property type="term" value="F:DNA binding"/>
    <property type="evidence" value="ECO:0007669"/>
    <property type="project" value="UniProtKB-KW"/>
</dbReference>
<evidence type="ECO:0000259" key="2">
    <source>
        <dbReference type="Pfam" id="PF02911"/>
    </source>
</evidence>
<geneLocation type="plasmid" evidence="3 4">
    <name>pBRH01</name>
</geneLocation>
<name>E5AVE9_MYCRK</name>
<dbReference type="eggNOG" id="COG1024">
    <property type="taxonomic scope" value="Bacteria"/>
</dbReference>
<keyword evidence="3" id="KW-0371">Homeobox</keyword>
<dbReference type="CDD" id="cd08701">
    <property type="entry name" value="FMT_C_HypX"/>
    <property type="match status" value="1"/>
</dbReference>
<dbReference type="EMBL" id="FR687360">
    <property type="protein sequence ID" value="CBW77073.1"/>
    <property type="molecule type" value="Genomic_DNA"/>
</dbReference>
<dbReference type="AlphaFoldDB" id="E5AVE9"/>
<dbReference type="InterPro" id="IPR036477">
    <property type="entry name" value="Formyl_transf_N_sf"/>
</dbReference>
<dbReference type="SUPFAM" id="SSF53328">
    <property type="entry name" value="Formyltransferase"/>
    <property type="match status" value="1"/>
</dbReference>
<dbReference type="InterPro" id="IPR005793">
    <property type="entry name" value="Formyl_trans_C"/>
</dbReference>
<evidence type="ECO:0000313" key="3">
    <source>
        <dbReference type="EMBL" id="CBW77073.1"/>
    </source>
</evidence>
<dbReference type="InterPro" id="IPR001753">
    <property type="entry name" value="Enoyl-CoA_hydra/iso"/>
</dbReference>
<dbReference type="InterPro" id="IPR029045">
    <property type="entry name" value="ClpP/crotonase-like_dom_sf"/>
</dbReference>
<evidence type="ECO:0000313" key="4">
    <source>
        <dbReference type="Proteomes" id="UP000007437"/>
    </source>
</evidence>
<dbReference type="SUPFAM" id="SSF52096">
    <property type="entry name" value="ClpP/crotonase"/>
    <property type="match status" value="1"/>
</dbReference>
<accession>E5AVE9</accession>
<reference evidence="3 4" key="1">
    <citation type="journal article" date="2011" name="J. Bacteriol.">
        <title>Complete genome sequence of Burkholderia rhizoxinica, an endosymbiont of Rhizopus microsporus.</title>
        <authorList>
            <person name="Lackner G."/>
            <person name="Moebius N."/>
            <person name="Partida-Martinez L."/>
            <person name="Hertweck C."/>
        </authorList>
    </citation>
    <scope>NUCLEOTIDE SEQUENCE [LARGE SCALE GENOMIC DNA]</scope>
    <source>
        <strain evidence="4">DSM 19002 / CIP 109453 / HKI 454</strain>
        <plasmid evidence="3 4">pBRH01</plasmid>
    </source>
</reference>
<dbReference type="PIRSF" id="PIRSF006787">
    <property type="entry name" value="Hydrgn_mat_HoxX"/>
    <property type="match status" value="1"/>
</dbReference>
<dbReference type="GO" id="GO:0016740">
    <property type="term" value="F:transferase activity"/>
    <property type="evidence" value="ECO:0007669"/>
    <property type="project" value="UniProtKB-KW"/>
</dbReference>
<keyword evidence="3" id="KW-0614">Plasmid</keyword>
<evidence type="ECO:0000256" key="1">
    <source>
        <dbReference type="SAM" id="MobiDB-lite"/>
    </source>
</evidence>
<feature type="domain" description="Formyl transferase C-terminal" evidence="2">
    <location>
        <begin position="186"/>
        <end position="271"/>
    </location>
</feature>
<dbReference type="InterPro" id="IPR047180">
    <property type="entry name" value="HoxX-like"/>
</dbReference>
<dbReference type="Pfam" id="PF02911">
    <property type="entry name" value="Formyl_trans_C"/>
    <property type="match status" value="1"/>
</dbReference>
<dbReference type="eggNOG" id="COG0223">
    <property type="taxonomic scope" value="Bacteria"/>
</dbReference>
<organism evidence="3 4">
    <name type="scientific">Mycetohabitans rhizoxinica (strain DSM 19002 / CIP 109453 / HKI 454)</name>
    <name type="common">Paraburkholderia rhizoxinica</name>
    <dbReference type="NCBI Taxonomy" id="882378"/>
    <lineage>
        <taxon>Bacteria</taxon>
        <taxon>Pseudomonadati</taxon>
        <taxon>Pseudomonadota</taxon>
        <taxon>Betaproteobacteria</taxon>
        <taxon>Burkholderiales</taxon>
        <taxon>Burkholderiaceae</taxon>
        <taxon>Mycetohabitans</taxon>
    </lineage>
</organism>
<feature type="region of interest" description="Disordered" evidence="1">
    <location>
        <begin position="570"/>
        <end position="595"/>
    </location>
</feature>
<sequence length="595" mass="66502">MLDIATLSGGRLDILLFASAYNGMVQRVHRELVTLEHRVCIELSPDPDTMLARAKQVDPDLIICPFLKHRIPDTVWRAWPCLVVHPGIEGDRGPSALDWAITHQQSEWGVTLLQANAEMDGGDVWGTHQFAMRRASKGSIYRRDVIPGAVKLIRQALADFADPRFRARAQDYARPSVKGRPHVLMRQDARRIDWSTDDTDTIVNRIHAADGFPGVRDEIHGQPVYLFGAVADTGIAHEATPGAWLGQRHGAVCRATRDGAVWIKQMKAGGRGPGSDIKLPSMLALRAAFDGAAWLEQLPELDSPAVEDIRIHVEHRVAYVEFDFHNGAMSTSQCTRLTHALDALSRRHDVRVIVLMGGNDFWSNGIHLHCIEASPDPAGESWRNINAINDLVRTILLTERKITIAALRNNAGAGGAIMPLACDFVLARRGVVLNPHYQTMGLYGSEYWTYLLPRRTGAARAKALVDACLPVVADEALDMNLVDHVLPEDWTEYHALLLRHCQTIAQDERFSTYLNIKARVRSMDERRKPLQAYRDEELQRMKAAFDDPGASYHALRHQFVHKIPCAATPPHLRGDVGMRQSHDTQRRREPSPVQA</sequence>
<dbReference type="PANTHER" id="PTHR43388">
    <property type="entry name" value="HYDROGENASE MATURATION FACTOR HOXX"/>
    <property type="match status" value="1"/>
</dbReference>
<dbReference type="InterPro" id="IPR009188">
    <property type="entry name" value="NiFe-hyd_mat_HypX/HoxX"/>
</dbReference>